<gene>
    <name evidence="5" type="ORF">DN757_00865</name>
</gene>
<feature type="compositionally biased region" description="Basic and acidic residues" evidence="3">
    <location>
        <begin position="101"/>
        <end position="111"/>
    </location>
</feature>
<keyword evidence="1" id="KW-0378">Hydrolase</keyword>
<feature type="transmembrane region" description="Helical" evidence="4">
    <location>
        <begin position="53"/>
        <end position="73"/>
    </location>
</feature>
<sequence length="256" mass="28358">MLLFSSPVLQSALYGTGDFSVHILYRLIRTIDKGNIYYTFDPKERGTLKKWSVLLVLLGLLVISFPSLQALYYDWQQTRVLDELEQLQTGLSQLNHTFERGMENDHSDQKRTLKTATVKPSTSPGTLGIISIPVIDVRLPILEGATQENMKFAAAHLVETAAIGQSGNAAIAAHRAHRKGRLFNRLGELQIGDSVEITLADQTAFHYKIDRISVVEPSDVSVLEDPGLGQVLTLITCDPLIDATHRLIIRAVKVNS</sequence>
<dbReference type="Gene3D" id="2.40.260.10">
    <property type="entry name" value="Sortase"/>
    <property type="match status" value="1"/>
</dbReference>
<keyword evidence="4" id="KW-0472">Membrane</keyword>
<dbReference type="AlphaFoldDB" id="A0A2W6NP28"/>
<dbReference type="GO" id="GO:0016787">
    <property type="term" value="F:hydrolase activity"/>
    <property type="evidence" value="ECO:0007669"/>
    <property type="project" value="UniProtKB-KW"/>
</dbReference>
<dbReference type="SUPFAM" id="SSF63817">
    <property type="entry name" value="Sortase"/>
    <property type="match status" value="1"/>
</dbReference>
<dbReference type="InterPro" id="IPR005754">
    <property type="entry name" value="Sortase"/>
</dbReference>
<comment type="caution">
    <text evidence="5">The sequence shown here is derived from an EMBL/GenBank/DDBJ whole genome shotgun (WGS) entry which is preliminary data.</text>
</comment>
<dbReference type="InterPro" id="IPR042000">
    <property type="entry name" value="Sortase_D_2"/>
</dbReference>
<dbReference type="InterPro" id="IPR023365">
    <property type="entry name" value="Sortase_dom-sf"/>
</dbReference>
<dbReference type="NCBIfam" id="TIGR01076">
    <property type="entry name" value="sortase_fam"/>
    <property type="match status" value="1"/>
</dbReference>
<keyword evidence="4" id="KW-0812">Transmembrane</keyword>
<dbReference type="EMBL" id="QKWW01000003">
    <property type="protein sequence ID" value="PZT57617.1"/>
    <property type="molecule type" value="Genomic_DNA"/>
</dbReference>
<keyword evidence="4" id="KW-1133">Transmembrane helix</keyword>
<dbReference type="Pfam" id="PF04203">
    <property type="entry name" value="Sortase"/>
    <property type="match status" value="1"/>
</dbReference>
<evidence type="ECO:0000313" key="6">
    <source>
        <dbReference type="Proteomes" id="UP000249204"/>
    </source>
</evidence>
<feature type="active site" description="Proton donor/acceptor" evidence="2">
    <location>
        <position position="174"/>
    </location>
</feature>
<evidence type="ECO:0000256" key="3">
    <source>
        <dbReference type="SAM" id="MobiDB-lite"/>
    </source>
</evidence>
<feature type="region of interest" description="Disordered" evidence="3">
    <location>
        <begin position="101"/>
        <end position="120"/>
    </location>
</feature>
<organism evidence="5 6">
    <name type="scientific">Paenibacillus silvae</name>
    <dbReference type="NCBI Taxonomy" id="1325358"/>
    <lineage>
        <taxon>Bacteria</taxon>
        <taxon>Bacillati</taxon>
        <taxon>Bacillota</taxon>
        <taxon>Bacilli</taxon>
        <taxon>Bacillales</taxon>
        <taxon>Paenibacillaceae</taxon>
        <taxon>Paenibacillus</taxon>
    </lineage>
</organism>
<feature type="active site" description="Acyl-thioester intermediate" evidence="2">
    <location>
        <position position="237"/>
    </location>
</feature>
<dbReference type="CDD" id="cd06166">
    <property type="entry name" value="Sortase_D_2"/>
    <property type="match status" value="1"/>
</dbReference>
<proteinExistence type="predicted"/>
<evidence type="ECO:0000313" key="5">
    <source>
        <dbReference type="EMBL" id="PZT57617.1"/>
    </source>
</evidence>
<reference evidence="5 6" key="1">
    <citation type="submission" date="2018-06" db="EMBL/GenBank/DDBJ databases">
        <title>Isolation of heavy metals resistant Paenibacillus silvae NC2 from Gold-Copper mine in ZiJin, China.</title>
        <authorList>
            <person name="Xu J."/>
            <person name="Mazhar H.S."/>
            <person name="Rensing C."/>
        </authorList>
    </citation>
    <scope>NUCLEOTIDE SEQUENCE [LARGE SCALE GENOMIC DNA]</scope>
    <source>
        <strain evidence="5 6">NC2</strain>
    </source>
</reference>
<name>A0A2W6NP28_9BACL</name>
<evidence type="ECO:0000256" key="2">
    <source>
        <dbReference type="PIRSR" id="PIRSR605754-1"/>
    </source>
</evidence>
<protein>
    <submittedName>
        <fullName evidence="5">Class C sortase</fullName>
    </submittedName>
</protein>
<dbReference type="Proteomes" id="UP000249204">
    <property type="component" value="Unassembled WGS sequence"/>
</dbReference>
<accession>A0A2W6NP28</accession>
<evidence type="ECO:0000256" key="1">
    <source>
        <dbReference type="ARBA" id="ARBA00022801"/>
    </source>
</evidence>
<evidence type="ECO:0000256" key="4">
    <source>
        <dbReference type="SAM" id="Phobius"/>
    </source>
</evidence>